<dbReference type="PROSITE" id="PS50887">
    <property type="entry name" value="GGDEF"/>
    <property type="match status" value="1"/>
</dbReference>
<dbReference type="InterPro" id="IPR000160">
    <property type="entry name" value="GGDEF_dom"/>
</dbReference>
<dbReference type="SMART" id="SM00091">
    <property type="entry name" value="PAS"/>
    <property type="match status" value="1"/>
</dbReference>
<reference evidence="6 7" key="1">
    <citation type="submission" date="2013-10" db="EMBL/GenBank/DDBJ databases">
        <title>The Genome Sequence of Acinetobacter nectaris CIP 110549.</title>
        <authorList>
            <consortium name="The Broad Institute Genomics Platform"/>
            <consortium name="The Broad Institute Genome Sequencing Center for Infectious Disease"/>
            <person name="Cerqueira G."/>
            <person name="Feldgarden M."/>
            <person name="Courvalin P."/>
            <person name="Grillot-Courvalin C."/>
            <person name="Clermont D."/>
            <person name="Rocha E."/>
            <person name="Yoon E.-J."/>
            <person name="Nemec A."/>
            <person name="Young S.K."/>
            <person name="Zeng Q."/>
            <person name="Gargeya S."/>
            <person name="Fitzgerald M."/>
            <person name="Abouelleil A."/>
            <person name="Alvarado L."/>
            <person name="Berlin A.M."/>
            <person name="Chapman S.B."/>
            <person name="Gainer-Dewar J."/>
            <person name="Goldberg J."/>
            <person name="Gnerre S."/>
            <person name="Griggs A."/>
            <person name="Gujja S."/>
            <person name="Hansen M."/>
            <person name="Howarth C."/>
            <person name="Imamovic A."/>
            <person name="Ireland A."/>
            <person name="Larimer J."/>
            <person name="McCowan C."/>
            <person name="Murphy C."/>
            <person name="Pearson M."/>
            <person name="Poon T.W."/>
            <person name="Priest M."/>
            <person name="Roberts A."/>
            <person name="Saif S."/>
            <person name="Shea T."/>
            <person name="Sykes S."/>
            <person name="Wortman J."/>
            <person name="Nusbaum C."/>
            <person name="Birren B."/>
        </authorList>
    </citation>
    <scope>NUCLEOTIDE SEQUENCE [LARGE SCALE GENOMIC DNA]</scope>
    <source>
        <strain evidence="6 7">CIP 110549</strain>
    </source>
</reference>
<dbReference type="CDD" id="cd01948">
    <property type="entry name" value="EAL"/>
    <property type="match status" value="1"/>
</dbReference>
<dbReference type="Proteomes" id="UP000023785">
    <property type="component" value="Unassembled WGS sequence"/>
</dbReference>
<organism evidence="6 7">
    <name type="scientific">Acinetobacter nectaris CIP 110549</name>
    <dbReference type="NCBI Taxonomy" id="1392540"/>
    <lineage>
        <taxon>Bacteria</taxon>
        <taxon>Pseudomonadati</taxon>
        <taxon>Pseudomonadota</taxon>
        <taxon>Gammaproteobacteria</taxon>
        <taxon>Moraxellales</taxon>
        <taxon>Moraxellaceae</taxon>
        <taxon>Acinetobacter</taxon>
    </lineage>
</organism>
<dbReference type="Gene3D" id="3.30.70.270">
    <property type="match status" value="1"/>
</dbReference>
<keyword evidence="1" id="KW-1133">Transmembrane helix</keyword>
<dbReference type="SUPFAM" id="SSF141868">
    <property type="entry name" value="EAL domain-like"/>
    <property type="match status" value="1"/>
</dbReference>
<keyword evidence="1" id="KW-0472">Membrane</keyword>
<feature type="transmembrane region" description="Helical" evidence="1">
    <location>
        <begin position="147"/>
        <end position="167"/>
    </location>
</feature>
<dbReference type="InterPro" id="IPR043128">
    <property type="entry name" value="Rev_trsase/Diguanyl_cyclase"/>
</dbReference>
<feature type="domain" description="GGDEF" evidence="5">
    <location>
        <begin position="552"/>
        <end position="685"/>
    </location>
</feature>
<dbReference type="PROSITE" id="PS50113">
    <property type="entry name" value="PAC"/>
    <property type="match status" value="1"/>
</dbReference>
<name>V2TJM1_9GAMM</name>
<dbReference type="SMART" id="SM00052">
    <property type="entry name" value="EAL"/>
    <property type="match status" value="1"/>
</dbReference>
<evidence type="ECO:0000259" key="5">
    <source>
        <dbReference type="PROSITE" id="PS50887"/>
    </source>
</evidence>
<dbReference type="PANTHER" id="PTHR44757">
    <property type="entry name" value="DIGUANYLATE CYCLASE DGCP"/>
    <property type="match status" value="1"/>
</dbReference>
<feature type="transmembrane region" description="Helical" evidence="1">
    <location>
        <begin position="21"/>
        <end position="41"/>
    </location>
</feature>
<dbReference type="Pfam" id="PF00563">
    <property type="entry name" value="EAL"/>
    <property type="match status" value="1"/>
</dbReference>
<evidence type="ECO:0000256" key="1">
    <source>
        <dbReference type="SAM" id="Phobius"/>
    </source>
</evidence>
<evidence type="ECO:0008006" key="8">
    <source>
        <dbReference type="Google" id="ProtNLM"/>
    </source>
</evidence>
<dbReference type="OrthoDB" id="9804951at2"/>
<evidence type="ECO:0000313" key="7">
    <source>
        <dbReference type="Proteomes" id="UP000023785"/>
    </source>
</evidence>
<dbReference type="InterPro" id="IPR035965">
    <property type="entry name" value="PAS-like_dom_sf"/>
</dbReference>
<feature type="domain" description="PAC" evidence="3">
    <location>
        <begin position="468"/>
        <end position="520"/>
    </location>
</feature>
<dbReference type="PATRIC" id="fig|1392540.3.peg.2102"/>
<evidence type="ECO:0000259" key="4">
    <source>
        <dbReference type="PROSITE" id="PS50883"/>
    </source>
</evidence>
<proteinExistence type="predicted"/>
<dbReference type="Gene3D" id="3.30.450.20">
    <property type="entry name" value="PAS domain"/>
    <property type="match status" value="2"/>
</dbReference>
<dbReference type="NCBIfam" id="TIGR00229">
    <property type="entry name" value="sensory_box"/>
    <property type="match status" value="1"/>
</dbReference>
<dbReference type="HOGENOM" id="CLU_000445_70_16_6"/>
<keyword evidence="1" id="KW-0812">Transmembrane</keyword>
<dbReference type="AlphaFoldDB" id="V2TJM1"/>
<dbReference type="InterPro" id="IPR035919">
    <property type="entry name" value="EAL_sf"/>
</dbReference>
<accession>V2TJM1</accession>
<feature type="transmembrane region" description="Helical" evidence="1">
    <location>
        <begin position="53"/>
        <end position="75"/>
    </location>
</feature>
<evidence type="ECO:0000259" key="3">
    <source>
        <dbReference type="PROSITE" id="PS50113"/>
    </source>
</evidence>
<feature type="domain" description="PAS" evidence="2">
    <location>
        <begin position="393"/>
        <end position="466"/>
    </location>
</feature>
<feature type="transmembrane region" description="Helical" evidence="1">
    <location>
        <begin position="123"/>
        <end position="142"/>
    </location>
</feature>
<dbReference type="SMART" id="SM00267">
    <property type="entry name" value="GGDEF"/>
    <property type="match status" value="1"/>
</dbReference>
<keyword evidence="7" id="KW-1185">Reference proteome</keyword>
<feature type="transmembrane region" description="Helical" evidence="1">
    <location>
        <begin position="173"/>
        <end position="193"/>
    </location>
</feature>
<dbReference type="STRING" id="1392540.P256_02183"/>
<dbReference type="PANTHER" id="PTHR44757:SF2">
    <property type="entry name" value="BIOFILM ARCHITECTURE MAINTENANCE PROTEIN MBAA"/>
    <property type="match status" value="1"/>
</dbReference>
<evidence type="ECO:0000313" key="6">
    <source>
        <dbReference type="EMBL" id="ESK37747.1"/>
    </source>
</evidence>
<protein>
    <recommendedName>
        <fullName evidence="8">EAL domain-containing protein</fullName>
    </recommendedName>
</protein>
<dbReference type="SUPFAM" id="SSF55785">
    <property type="entry name" value="PYP-like sensor domain (PAS domain)"/>
    <property type="match status" value="1"/>
</dbReference>
<dbReference type="Pfam" id="PF00990">
    <property type="entry name" value="GGDEF"/>
    <property type="match status" value="1"/>
</dbReference>
<dbReference type="EMBL" id="AYER01000009">
    <property type="protein sequence ID" value="ESK37747.1"/>
    <property type="molecule type" value="Genomic_DNA"/>
</dbReference>
<comment type="caution">
    <text evidence="6">The sequence shown here is derived from an EMBL/GenBank/DDBJ whole genome shotgun (WGS) entry which is preliminary data.</text>
</comment>
<feature type="domain" description="EAL" evidence="4">
    <location>
        <begin position="694"/>
        <end position="947"/>
    </location>
</feature>
<dbReference type="SUPFAM" id="SSF55073">
    <property type="entry name" value="Nucleotide cyclase"/>
    <property type="match status" value="1"/>
</dbReference>
<dbReference type="CDD" id="cd00130">
    <property type="entry name" value="PAS"/>
    <property type="match status" value="1"/>
</dbReference>
<dbReference type="InterPro" id="IPR052155">
    <property type="entry name" value="Biofilm_reg_signaling"/>
</dbReference>
<dbReference type="InterPro" id="IPR001633">
    <property type="entry name" value="EAL_dom"/>
</dbReference>
<dbReference type="RefSeq" id="WP_023273793.1">
    <property type="nucleotide sequence ID" value="NZ_KI530735.1"/>
</dbReference>
<feature type="transmembrane region" description="Helical" evidence="1">
    <location>
        <begin position="87"/>
        <end position="111"/>
    </location>
</feature>
<dbReference type="eggNOG" id="COG5001">
    <property type="taxonomic scope" value="Bacteria"/>
</dbReference>
<dbReference type="InterPro" id="IPR029787">
    <property type="entry name" value="Nucleotide_cyclase"/>
</dbReference>
<dbReference type="Pfam" id="PF13426">
    <property type="entry name" value="PAS_9"/>
    <property type="match status" value="1"/>
</dbReference>
<dbReference type="InterPro" id="IPR000700">
    <property type="entry name" value="PAS-assoc_C"/>
</dbReference>
<dbReference type="PROSITE" id="PS50112">
    <property type="entry name" value="PAS"/>
    <property type="match status" value="1"/>
</dbReference>
<evidence type="ECO:0000259" key="2">
    <source>
        <dbReference type="PROSITE" id="PS50112"/>
    </source>
</evidence>
<dbReference type="NCBIfam" id="TIGR00254">
    <property type="entry name" value="GGDEF"/>
    <property type="match status" value="1"/>
</dbReference>
<dbReference type="PROSITE" id="PS50883">
    <property type="entry name" value="EAL"/>
    <property type="match status" value="1"/>
</dbReference>
<dbReference type="Gene3D" id="3.20.20.450">
    <property type="entry name" value="EAL domain"/>
    <property type="match status" value="1"/>
</dbReference>
<sequence>MSFKKNDIQPNEITAHQVEQSSNLIISFIYSILIVNIFIVINFNFSSLESIGYINLTTALNFIILLGALLTIKILSIQKVTLKTFNFAYKCICLSIGIGLSILVYALYIYLPFHSYHIQFDDIFYIVAILLVTTLLASISYLTHRLVYFFLAVLPTCFPVLLIQPIQQHSISPVLSVSLNFIFIVVCLCAISVNRSHTISAKKVIQQKKLASYNQNKLRKSHNLTQDLTIKLNESQKIEHELTLKNEDLINQYIHGVQKHVYEYNNLFEKQSSIIELANRTSYIHTWEWNIRESKLEVNNHFFTNLQNDATISSNLGKIIHSNDLKNCLKQLTKHFTKKRDFFECQCRVRYEDQWVWGSLVGKVIRVDPRNEEPITMLGIFKNIEKEKKNQDRIEHSSQILQHIDVGIITLDAELNYIDANPFFYTMTGLEKNQVIGKKLFDITDDYHAQQRSLHYSITDQLFKKSEFKGEFEETFISGRKISIRCHINAVKDHYQNTLQYVGIFSDLTDYKQQEQRLDYLENYDVTTQLPNRFYYNYKLYQFLINNRETIKKIAIIYLSIDRFSSLQEFLGNKTTSELLRHVAKRLRQLNPHAFMVAYLNREDFAIVYELNHLRPSIQELCGQIITGFTDPFKFADQELILTVSLGVALYPEHALDFDQINYHANHALRQAQNLGGNTVQYYAQDKDNTYTQNINLENELRQAIKNCELEVYYQPKISLKNNKVSSFEALIRWNHPRRGLLAPVHFLPFAKQTSLISDIGRYVIEASIKQLKSWQSQQLPEVAISINVDPQQLYRGQLLHTLDTFLKKYDIHGKYIELEITESSLIEKTLYVQSLLQQLKNRHIALSLDDFGTGYSSLAYLTEFPFDIIKIDRYFVQNMHEKSQQAVLNAIIAMGKAMELTIVAEGVETQEQLEFFKQKNCDVIQGYIYSKPLSSSNATVYLKHFSPKQ</sequence>
<dbReference type="InterPro" id="IPR000014">
    <property type="entry name" value="PAS"/>
</dbReference>
<dbReference type="CDD" id="cd01949">
    <property type="entry name" value="GGDEF"/>
    <property type="match status" value="1"/>
</dbReference>
<gene>
    <name evidence="6" type="ORF">P256_02183</name>
</gene>